<dbReference type="Gene3D" id="1.20.1730.10">
    <property type="entry name" value="Sodium/glucose cotransporter"/>
    <property type="match status" value="1"/>
</dbReference>
<evidence type="ECO:0000256" key="3">
    <source>
        <dbReference type="ARBA" id="ARBA00022692"/>
    </source>
</evidence>
<dbReference type="InterPro" id="IPR001734">
    <property type="entry name" value="Na/solute_symporter"/>
</dbReference>
<feature type="transmembrane region" description="Helical" evidence="8">
    <location>
        <begin position="170"/>
        <end position="186"/>
    </location>
</feature>
<feature type="transmembrane region" description="Helical" evidence="8">
    <location>
        <begin position="92"/>
        <end position="110"/>
    </location>
</feature>
<comment type="similarity">
    <text evidence="2 6">Belongs to the sodium:solute symporter (SSF) (TC 2.A.21) family.</text>
</comment>
<feature type="compositionally biased region" description="Polar residues" evidence="7">
    <location>
        <begin position="639"/>
        <end position="648"/>
    </location>
</feature>
<keyword evidence="4 8" id="KW-1133">Transmembrane helix</keyword>
<feature type="transmembrane region" description="Helical" evidence="8">
    <location>
        <begin position="419"/>
        <end position="442"/>
    </location>
</feature>
<accession>A0A8H3ITV1</accession>
<feature type="transmembrane region" description="Helical" evidence="8">
    <location>
        <begin position="136"/>
        <end position="158"/>
    </location>
</feature>
<evidence type="ECO:0000256" key="2">
    <source>
        <dbReference type="ARBA" id="ARBA00006434"/>
    </source>
</evidence>
<dbReference type="OrthoDB" id="6132759at2759"/>
<feature type="transmembrane region" description="Helical" evidence="8">
    <location>
        <begin position="393"/>
        <end position="413"/>
    </location>
</feature>
<dbReference type="CDD" id="cd11476">
    <property type="entry name" value="SLC5sbd_DUR3"/>
    <property type="match status" value="1"/>
</dbReference>
<evidence type="ECO:0000256" key="6">
    <source>
        <dbReference type="RuleBase" id="RU362091"/>
    </source>
</evidence>
<gene>
    <name evidence="9" type="ORF">HETSPECPRED_006284</name>
</gene>
<feature type="region of interest" description="Disordered" evidence="7">
    <location>
        <begin position="634"/>
        <end position="667"/>
    </location>
</feature>
<feature type="transmembrane region" description="Helical" evidence="8">
    <location>
        <begin position="449"/>
        <end position="469"/>
    </location>
</feature>
<comment type="subcellular location">
    <subcellularLocation>
        <location evidence="1">Membrane</location>
        <topology evidence="1">Multi-pass membrane protein</topology>
    </subcellularLocation>
</comment>
<evidence type="ECO:0000313" key="9">
    <source>
        <dbReference type="EMBL" id="CAF9926259.1"/>
    </source>
</evidence>
<name>A0A8H3ITV1_9LECA</name>
<dbReference type="GO" id="GO:0015204">
    <property type="term" value="F:urea transmembrane transporter activity"/>
    <property type="evidence" value="ECO:0007669"/>
    <property type="project" value="InterPro"/>
</dbReference>
<keyword evidence="3 8" id="KW-0812">Transmembrane</keyword>
<dbReference type="PROSITE" id="PS50283">
    <property type="entry name" value="NA_SOLUT_SYMP_3"/>
    <property type="match status" value="1"/>
</dbReference>
<sequence>MSGLPPPPLSQGAGYGVVVGLGAAFAIGMILVTKQLKRVFGEDNKTTETFMVANRSVGTGLTASAVISSWLYSTALLGSPYLTYSYGIALPLYWAAGQSTMICAFGWLAIHAKRKVPNAHTLLEIIRARYGTPAHVLWIVLCLINNLLIFSQMIVGVAASVTSLTGMDTVAASYLLPLGVVIYTYFGGIRATFLTDYVHTFIIMIVTVWFTIKLITMEDIGSIGALYDLVKPLSGKYPVAGNYQGSYLTMTSKECIFFGIIHTTANTAIVFLDTGFWQKAIPGYVLGGNAYFAIPFAFGTIMGLGALALEQTPAFPTYPRRMTQEEVFSGLVLPYVSQAIAGKGGAVAVLIIVFMACTSISSAQLIAMSSIFSFDIYGTYINKRATNAQLIKWSHIGVVGSALLISTLSTALYKGGVDLNWLLYFLGILICPGMFPTVLALVWKRQPRIAAIIAPIAGFAAGISVWVGTAYAYSGEATIKSLGQTLPCLFANMTSFFVPLPITLVISYIWPQPNFEWSDLLSIKRIEDNEHGKVGTTASHFNAESYFTPERVAYMKRMSRIALYWGVATFLGQWVLWPLPMYGARFIFGKKLFTAWVLVSLIWLFFTLLVAIFYPLVDGGLKKIWLVINWRQSPKGEESSGTITPTHSDSPDGLVSQEVVLPEKHQA</sequence>
<dbReference type="PANTHER" id="PTHR46154:SF1">
    <property type="entry name" value="ACTIVE TRANSPORTER, PUTATIVE (AFU_ORTHOLOGUE AFUA_1G17570)-RELATED"/>
    <property type="match status" value="1"/>
</dbReference>
<protein>
    <recommendedName>
        <fullName evidence="11">Sodium/solute symporter</fullName>
    </recommendedName>
</protein>
<dbReference type="GO" id="GO:0005886">
    <property type="term" value="C:plasma membrane"/>
    <property type="evidence" value="ECO:0007669"/>
    <property type="project" value="TreeGrafter"/>
</dbReference>
<evidence type="ECO:0000256" key="7">
    <source>
        <dbReference type="SAM" id="MobiDB-lite"/>
    </source>
</evidence>
<reference evidence="9" key="1">
    <citation type="submission" date="2021-03" db="EMBL/GenBank/DDBJ databases">
        <authorList>
            <person name="Tagirdzhanova G."/>
        </authorList>
    </citation>
    <scope>NUCLEOTIDE SEQUENCE</scope>
</reference>
<feature type="transmembrane region" description="Helical" evidence="8">
    <location>
        <begin position="290"/>
        <end position="309"/>
    </location>
</feature>
<keyword evidence="10" id="KW-1185">Reference proteome</keyword>
<dbReference type="AlphaFoldDB" id="A0A8H3ITV1"/>
<proteinExistence type="inferred from homology"/>
<comment type="caution">
    <text evidence="9">The sequence shown here is derived from an EMBL/GenBank/DDBJ whole genome shotgun (WGS) entry which is preliminary data.</text>
</comment>
<feature type="transmembrane region" description="Helical" evidence="8">
    <location>
        <begin position="489"/>
        <end position="510"/>
    </location>
</feature>
<dbReference type="PANTHER" id="PTHR46154">
    <property type="match status" value="1"/>
</dbReference>
<evidence type="ECO:0000313" key="10">
    <source>
        <dbReference type="Proteomes" id="UP000664521"/>
    </source>
</evidence>
<dbReference type="InterPro" id="IPR038377">
    <property type="entry name" value="Na/Glc_symporter_sf"/>
</dbReference>
<feature type="transmembrane region" description="Helical" evidence="8">
    <location>
        <begin position="193"/>
        <end position="212"/>
    </location>
</feature>
<feature type="transmembrane region" description="Helical" evidence="8">
    <location>
        <begin position="561"/>
        <end position="580"/>
    </location>
</feature>
<feature type="transmembrane region" description="Helical" evidence="8">
    <location>
        <begin position="12"/>
        <end position="32"/>
    </location>
</feature>
<evidence type="ECO:0000256" key="4">
    <source>
        <dbReference type="ARBA" id="ARBA00022989"/>
    </source>
</evidence>
<dbReference type="Proteomes" id="UP000664521">
    <property type="component" value="Unassembled WGS sequence"/>
</dbReference>
<organism evidence="9 10">
    <name type="scientific">Heterodermia speciosa</name>
    <dbReference type="NCBI Taxonomy" id="116794"/>
    <lineage>
        <taxon>Eukaryota</taxon>
        <taxon>Fungi</taxon>
        <taxon>Dikarya</taxon>
        <taxon>Ascomycota</taxon>
        <taxon>Pezizomycotina</taxon>
        <taxon>Lecanoromycetes</taxon>
        <taxon>OSLEUM clade</taxon>
        <taxon>Lecanoromycetidae</taxon>
        <taxon>Caliciales</taxon>
        <taxon>Physciaceae</taxon>
        <taxon>Heterodermia</taxon>
    </lineage>
</organism>
<evidence type="ECO:0000256" key="8">
    <source>
        <dbReference type="SAM" id="Phobius"/>
    </source>
</evidence>
<dbReference type="EMBL" id="CAJPDS010000041">
    <property type="protein sequence ID" value="CAF9926259.1"/>
    <property type="molecule type" value="Genomic_DNA"/>
</dbReference>
<dbReference type="InterPro" id="IPR031155">
    <property type="entry name" value="DUR"/>
</dbReference>
<feature type="transmembrane region" description="Helical" evidence="8">
    <location>
        <begin position="592"/>
        <end position="617"/>
    </location>
</feature>
<keyword evidence="5 8" id="KW-0472">Membrane</keyword>
<evidence type="ECO:0000256" key="5">
    <source>
        <dbReference type="ARBA" id="ARBA00023136"/>
    </source>
</evidence>
<evidence type="ECO:0000256" key="1">
    <source>
        <dbReference type="ARBA" id="ARBA00004141"/>
    </source>
</evidence>
<evidence type="ECO:0008006" key="11">
    <source>
        <dbReference type="Google" id="ProtNLM"/>
    </source>
</evidence>
<feature type="transmembrane region" description="Helical" evidence="8">
    <location>
        <begin position="52"/>
        <end position="72"/>
    </location>
</feature>
<dbReference type="Pfam" id="PF00474">
    <property type="entry name" value="SSF"/>
    <property type="match status" value="1"/>
</dbReference>